<feature type="region of interest" description="Disordered" evidence="1">
    <location>
        <begin position="33"/>
        <end position="52"/>
    </location>
</feature>
<reference evidence="2" key="2">
    <citation type="journal article" date="2006" name="PLoS Pathog.">
        <title>New perspectives on host-parasite interplay by comparative transcriptomic and proteomic analyses of Schistosoma japonicum.</title>
        <authorList>
            <person name="Liu F."/>
            <person name="Lu J."/>
            <person name="Hu W."/>
            <person name="Wang S.Y."/>
            <person name="Cui S.J."/>
            <person name="Chi M."/>
            <person name="Yan Q."/>
            <person name="Wang X.R."/>
            <person name="Song H.D."/>
            <person name="Xu X.N."/>
            <person name="Wang J.J."/>
            <person name="Zhang X.L."/>
            <person name="Zhang X."/>
            <person name="Wang Z.Q."/>
            <person name="Xue C.L."/>
            <person name="Brindley P.J."/>
            <person name="McManus D.P."/>
            <person name="Yang P.Y."/>
            <person name="Feng Z."/>
            <person name="Chen Z."/>
            <person name="Han Z.G."/>
        </authorList>
    </citation>
    <scope>NUCLEOTIDE SEQUENCE</scope>
</reference>
<reference evidence="2" key="1">
    <citation type="submission" date="2005-01" db="EMBL/GenBank/DDBJ databases">
        <authorList>
            <person name="Han Z."/>
        </authorList>
    </citation>
    <scope>NUCLEOTIDE SEQUENCE</scope>
</reference>
<evidence type="ECO:0000256" key="1">
    <source>
        <dbReference type="SAM" id="MobiDB-lite"/>
    </source>
</evidence>
<protein>
    <submittedName>
        <fullName evidence="2">SJCHGC07390 protein</fullName>
    </submittedName>
</protein>
<accession>Q5BRU1</accession>
<dbReference type="AlphaFoldDB" id="Q5BRU1"/>
<organism evidence="2">
    <name type="scientific">Schistosoma japonicum</name>
    <name type="common">Blood fluke</name>
    <dbReference type="NCBI Taxonomy" id="6182"/>
    <lineage>
        <taxon>Eukaryota</taxon>
        <taxon>Metazoa</taxon>
        <taxon>Spiralia</taxon>
        <taxon>Lophotrochozoa</taxon>
        <taxon>Platyhelminthes</taxon>
        <taxon>Trematoda</taxon>
        <taxon>Digenea</taxon>
        <taxon>Strigeidida</taxon>
        <taxon>Schistosomatoidea</taxon>
        <taxon>Schistosomatidae</taxon>
        <taxon>Schistosoma</taxon>
    </lineage>
</organism>
<evidence type="ECO:0000313" key="2">
    <source>
        <dbReference type="EMBL" id="AAX30744.1"/>
    </source>
</evidence>
<proteinExistence type="evidence at transcript level"/>
<dbReference type="EMBL" id="AY915523">
    <property type="protein sequence ID" value="AAX30744.1"/>
    <property type="molecule type" value="mRNA"/>
</dbReference>
<name>Q5BRU1_SCHJA</name>
<sequence length="52" mass="6382">MAGLFIVQAQDFLVKQQMRSLEELQQFIHNQKVKRKKKMMMKKKRTMKKEEI</sequence>